<proteinExistence type="predicted"/>
<evidence type="ECO:0000313" key="2">
    <source>
        <dbReference type="Proteomes" id="UP000537260"/>
    </source>
</evidence>
<accession>A0A7Z0J652</accession>
<name>A0A7Z0J652_9MICO</name>
<dbReference type="EMBL" id="JACCFM010000001">
    <property type="protein sequence ID" value="NYJ19553.1"/>
    <property type="molecule type" value="Genomic_DNA"/>
</dbReference>
<gene>
    <name evidence="1" type="ORF">HNR05_001344</name>
</gene>
<reference evidence="1 2" key="1">
    <citation type="submission" date="2020-07" db="EMBL/GenBank/DDBJ databases">
        <title>Sequencing the genomes of 1000 actinobacteria strains.</title>
        <authorList>
            <person name="Klenk H.-P."/>
        </authorList>
    </citation>
    <scope>NUCLEOTIDE SEQUENCE [LARGE SCALE GENOMIC DNA]</scope>
    <source>
        <strain evidence="1 2">LI1</strain>
    </source>
</reference>
<dbReference type="AlphaFoldDB" id="A0A7Z0J652"/>
<evidence type="ECO:0000313" key="1">
    <source>
        <dbReference type="EMBL" id="NYJ19553.1"/>
    </source>
</evidence>
<protein>
    <submittedName>
        <fullName evidence="1">Uncharacterized protein</fullName>
    </submittedName>
</protein>
<comment type="caution">
    <text evidence="1">The sequence shown here is derived from an EMBL/GenBank/DDBJ whole genome shotgun (WGS) entry which is preliminary data.</text>
</comment>
<keyword evidence="2" id="KW-1185">Reference proteome</keyword>
<organism evidence="1 2">
    <name type="scientific">Glaciibacter psychrotolerans</name>
    <dbReference type="NCBI Taxonomy" id="670054"/>
    <lineage>
        <taxon>Bacteria</taxon>
        <taxon>Bacillati</taxon>
        <taxon>Actinomycetota</taxon>
        <taxon>Actinomycetes</taxon>
        <taxon>Micrococcales</taxon>
        <taxon>Microbacteriaceae</taxon>
        <taxon>Glaciibacter</taxon>
    </lineage>
</organism>
<dbReference type="Proteomes" id="UP000537260">
    <property type="component" value="Unassembled WGS sequence"/>
</dbReference>
<sequence length="37" mass="3922">MTRPQVIVQFVFDDIAQRCAAEGAFYADLAAGFAAAS</sequence>